<comment type="similarity">
    <text evidence="3">Belongs to the peptidase M13 family.</text>
</comment>
<sequence>MARIVRAFCLLVSLSFAVGSTPDNRILDYLKKVMNESADPCQDFQNYASGKFVELHEKEICYSDNVLIRKRYTDRLQSMFDLLKDRVFIDETSVEEKVWRYYNTCLTAPKNTRRLMAYLDLISPGENITWPSLVARGSQWPKEKFQWLETLAHLRRYGMENLLIRIRIEPDQRDSTKFSLYQYVPDGKLGTNLHTFNDLSTITSLLIGSGVGKNRAAPFARSVINLAADLEALAGIQSSNSGYYNLEDIVKRTGIQLDKYLEIIFGRPFESSFEIYIYNMEYLEGLNGVLRRYDNEVVANYLVVQLSLFLLGLDGRLVKRELTCTAAVAVQMELASDLLYKNYYLGQGKFEKYTKEVQRLFDALSQTFLNKLGENRFHLTDNEVSHLQQKLLAMSVTVGKMPHDVNHRRFVTNFYEDLELDTEPNFARAQLKDPKPHFFESGNTIVVPFDMLHEPFFVPESHDVFKMSLMGFSLARPILKSFEPYFLNVDSQGNLGQMLRDFEGNQGYIDALSCLNRTQAKEINKRASYVASLDLIYETYFGNNSEFNQNQPEFTDVPLKQLFLLNYAQEFVGTEKYLSYFESESDTALISESVKNLPAFGEIFSCPTSAPLNPEEKCPEDVLKFVGNESVVDHFKLVTRDGNSLLIGAR</sequence>
<feature type="chain" id="PRO_5040207513" evidence="9">
    <location>
        <begin position="20"/>
        <end position="650"/>
    </location>
</feature>
<gene>
    <name evidence="12" type="ORF">M5D96_003954</name>
</gene>
<evidence type="ECO:0000256" key="2">
    <source>
        <dbReference type="ARBA" id="ARBA00004401"/>
    </source>
</evidence>
<proteinExistence type="inferred from homology"/>
<reference evidence="12" key="1">
    <citation type="journal article" date="2023" name="Genome Biol. Evol.">
        <title>Long-read-based Genome Assembly of Drosophila gunungcola Reveals Fewer Chemosensory Genes in Flower-breeding Species.</title>
        <authorList>
            <person name="Negi A."/>
            <person name="Liao B.Y."/>
            <person name="Yeh S.D."/>
        </authorList>
    </citation>
    <scope>NUCLEOTIDE SEQUENCE</scope>
    <source>
        <strain evidence="12">Sukarami</strain>
    </source>
</reference>
<dbReference type="Proteomes" id="UP001059596">
    <property type="component" value="Unassembled WGS sequence"/>
</dbReference>
<evidence type="ECO:0000256" key="1">
    <source>
        <dbReference type="ARBA" id="ARBA00001947"/>
    </source>
</evidence>
<dbReference type="InterPro" id="IPR000718">
    <property type="entry name" value="Peptidase_M13"/>
</dbReference>
<name>A0A9P9YTT4_9MUSC</name>
<dbReference type="GO" id="GO:0006508">
    <property type="term" value="P:proteolysis"/>
    <property type="evidence" value="ECO:0007669"/>
    <property type="project" value="UniProtKB-KW"/>
</dbReference>
<comment type="caution">
    <text evidence="12">The sequence shown here is derived from an EMBL/GenBank/DDBJ whole genome shotgun (WGS) entry which is preliminary data.</text>
</comment>
<keyword evidence="7" id="KW-0862">Zinc</keyword>
<dbReference type="Gene3D" id="1.10.1380.10">
    <property type="entry name" value="Neutral endopeptidase , domain2"/>
    <property type="match status" value="1"/>
</dbReference>
<evidence type="ECO:0000256" key="3">
    <source>
        <dbReference type="ARBA" id="ARBA00007357"/>
    </source>
</evidence>
<dbReference type="InterPro" id="IPR042089">
    <property type="entry name" value="Peptidase_M13_dom_2"/>
</dbReference>
<comment type="cofactor">
    <cofactor evidence="1">
        <name>Zn(2+)</name>
        <dbReference type="ChEBI" id="CHEBI:29105"/>
    </cofactor>
</comment>
<protein>
    <submittedName>
        <fullName evidence="12">Uncharacterized protein</fullName>
    </submittedName>
</protein>
<evidence type="ECO:0000256" key="7">
    <source>
        <dbReference type="ARBA" id="ARBA00022833"/>
    </source>
</evidence>
<feature type="domain" description="Peptidase M13 C-terminal" evidence="10">
    <location>
        <begin position="441"/>
        <end position="618"/>
    </location>
</feature>
<dbReference type="Pfam" id="PF01431">
    <property type="entry name" value="Peptidase_M13"/>
    <property type="match status" value="1"/>
</dbReference>
<dbReference type="PANTHER" id="PTHR11733">
    <property type="entry name" value="ZINC METALLOPROTEASE FAMILY M13 NEPRILYSIN-RELATED"/>
    <property type="match status" value="1"/>
</dbReference>
<evidence type="ECO:0000313" key="12">
    <source>
        <dbReference type="EMBL" id="KAI8042638.1"/>
    </source>
</evidence>
<keyword evidence="8" id="KW-0482">Metalloprotease</keyword>
<dbReference type="AlphaFoldDB" id="A0A9P9YTT4"/>
<organism evidence="12 13">
    <name type="scientific">Drosophila gunungcola</name>
    <name type="common">fruit fly</name>
    <dbReference type="NCBI Taxonomy" id="103775"/>
    <lineage>
        <taxon>Eukaryota</taxon>
        <taxon>Metazoa</taxon>
        <taxon>Ecdysozoa</taxon>
        <taxon>Arthropoda</taxon>
        <taxon>Hexapoda</taxon>
        <taxon>Insecta</taxon>
        <taxon>Pterygota</taxon>
        <taxon>Neoptera</taxon>
        <taxon>Endopterygota</taxon>
        <taxon>Diptera</taxon>
        <taxon>Brachycera</taxon>
        <taxon>Muscomorpha</taxon>
        <taxon>Ephydroidea</taxon>
        <taxon>Drosophilidae</taxon>
        <taxon>Drosophila</taxon>
        <taxon>Sophophora</taxon>
    </lineage>
</organism>
<evidence type="ECO:0000256" key="5">
    <source>
        <dbReference type="ARBA" id="ARBA00022723"/>
    </source>
</evidence>
<dbReference type="PANTHER" id="PTHR11733:SF231">
    <property type="entry name" value="LD31822P"/>
    <property type="match status" value="1"/>
</dbReference>
<feature type="domain" description="Peptidase M13 N-terminal" evidence="11">
    <location>
        <begin position="40"/>
        <end position="399"/>
    </location>
</feature>
<evidence type="ECO:0000259" key="10">
    <source>
        <dbReference type="Pfam" id="PF01431"/>
    </source>
</evidence>
<dbReference type="SUPFAM" id="SSF55486">
    <property type="entry name" value="Metalloproteases ('zincins'), catalytic domain"/>
    <property type="match status" value="1"/>
</dbReference>
<keyword evidence="4" id="KW-0645">Protease</keyword>
<keyword evidence="5" id="KW-0479">Metal-binding</keyword>
<dbReference type="PROSITE" id="PS51885">
    <property type="entry name" value="NEPRILYSIN"/>
    <property type="match status" value="1"/>
</dbReference>
<comment type="subcellular location">
    <subcellularLocation>
        <location evidence="2">Cell membrane</location>
        <topology evidence="2">Single-pass type II membrane protein</topology>
    </subcellularLocation>
</comment>
<keyword evidence="6" id="KW-0378">Hydrolase</keyword>
<dbReference type="GO" id="GO:0046872">
    <property type="term" value="F:metal ion binding"/>
    <property type="evidence" value="ECO:0007669"/>
    <property type="project" value="UniProtKB-KW"/>
</dbReference>
<evidence type="ECO:0000256" key="6">
    <source>
        <dbReference type="ARBA" id="ARBA00022801"/>
    </source>
</evidence>
<dbReference type="Pfam" id="PF05649">
    <property type="entry name" value="Peptidase_M13_N"/>
    <property type="match status" value="1"/>
</dbReference>
<accession>A0A9P9YTT4</accession>
<dbReference type="GO" id="GO:0005886">
    <property type="term" value="C:plasma membrane"/>
    <property type="evidence" value="ECO:0007669"/>
    <property type="project" value="UniProtKB-SubCell"/>
</dbReference>
<keyword evidence="13" id="KW-1185">Reference proteome</keyword>
<dbReference type="InterPro" id="IPR018497">
    <property type="entry name" value="Peptidase_M13_C"/>
</dbReference>
<dbReference type="InterPro" id="IPR008753">
    <property type="entry name" value="Peptidase_M13_N"/>
</dbReference>
<evidence type="ECO:0000256" key="4">
    <source>
        <dbReference type="ARBA" id="ARBA00022670"/>
    </source>
</evidence>
<dbReference type="GO" id="GO:0004222">
    <property type="term" value="F:metalloendopeptidase activity"/>
    <property type="evidence" value="ECO:0007669"/>
    <property type="project" value="InterPro"/>
</dbReference>
<keyword evidence="9" id="KW-0732">Signal</keyword>
<evidence type="ECO:0000259" key="11">
    <source>
        <dbReference type="Pfam" id="PF05649"/>
    </source>
</evidence>
<evidence type="ECO:0000256" key="8">
    <source>
        <dbReference type="ARBA" id="ARBA00023049"/>
    </source>
</evidence>
<evidence type="ECO:0000256" key="9">
    <source>
        <dbReference type="SAM" id="SignalP"/>
    </source>
</evidence>
<dbReference type="EMBL" id="JAMKOV010000002">
    <property type="protein sequence ID" value="KAI8042638.1"/>
    <property type="molecule type" value="Genomic_DNA"/>
</dbReference>
<evidence type="ECO:0000313" key="13">
    <source>
        <dbReference type="Proteomes" id="UP001059596"/>
    </source>
</evidence>
<feature type="signal peptide" evidence="9">
    <location>
        <begin position="1"/>
        <end position="19"/>
    </location>
</feature>